<dbReference type="AlphaFoldDB" id="A0A498ISA3"/>
<dbReference type="EMBL" id="RDQH01000336">
    <property type="protein sequence ID" value="RXH86140.1"/>
    <property type="molecule type" value="Genomic_DNA"/>
</dbReference>
<evidence type="ECO:0008006" key="3">
    <source>
        <dbReference type="Google" id="ProtNLM"/>
    </source>
</evidence>
<name>A0A498ISA3_MALDO</name>
<dbReference type="SUPFAM" id="SSF53474">
    <property type="entry name" value="alpha/beta-Hydrolases"/>
    <property type="match status" value="1"/>
</dbReference>
<dbReference type="STRING" id="3750.A0A498ISA3"/>
<dbReference type="InterPro" id="IPR029058">
    <property type="entry name" value="AB_hydrolase_fold"/>
</dbReference>
<organism evidence="1 2">
    <name type="scientific">Malus domestica</name>
    <name type="common">Apple</name>
    <name type="synonym">Pyrus malus</name>
    <dbReference type="NCBI Taxonomy" id="3750"/>
    <lineage>
        <taxon>Eukaryota</taxon>
        <taxon>Viridiplantae</taxon>
        <taxon>Streptophyta</taxon>
        <taxon>Embryophyta</taxon>
        <taxon>Tracheophyta</taxon>
        <taxon>Spermatophyta</taxon>
        <taxon>Magnoliopsida</taxon>
        <taxon>eudicotyledons</taxon>
        <taxon>Gunneridae</taxon>
        <taxon>Pentapetalae</taxon>
        <taxon>rosids</taxon>
        <taxon>fabids</taxon>
        <taxon>Rosales</taxon>
        <taxon>Rosaceae</taxon>
        <taxon>Amygdaloideae</taxon>
        <taxon>Maleae</taxon>
        <taxon>Malus</taxon>
    </lineage>
</organism>
<evidence type="ECO:0000313" key="1">
    <source>
        <dbReference type="EMBL" id="RXH86140.1"/>
    </source>
</evidence>
<protein>
    <recommendedName>
        <fullName evidence="3">AB hydrolase-1 domain-containing protein</fullName>
    </recommendedName>
</protein>
<sequence length="138" mass="15261">MGAPIMPPGPRRIDKSLREGLYISRWQEPGRAEADFGRLDAKTVVRNFGEEDLAAYGALYEKSGFGTALQVPYRAIRDEFAVSDPVVKAPALLIRGGKDYSSKFPGIEVYISSGKVKEFAPNLEIVFLPEGTHFVQKQ</sequence>
<evidence type="ECO:0000313" key="2">
    <source>
        <dbReference type="Proteomes" id="UP000290289"/>
    </source>
</evidence>
<proteinExistence type="predicted"/>
<comment type="caution">
    <text evidence="1">The sequence shown here is derived from an EMBL/GenBank/DDBJ whole genome shotgun (WGS) entry which is preliminary data.</text>
</comment>
<accession>A0A498ISA3</accession>
<dbReference type="PANTHER" id="PTHR43329">
    <property type="entry name" value="EPOXIDE HYDROLASE"/>
    <property type="match status" value="1"/>
</dbReference>
<dbReference type="Gene3D" id="3.40.50.1820">
    <property type="entry name" value="alpha/beta hydrolase"/>
    <property type="match status" value="1"/>
</dbReference>
<dbReference type="Proteomes" id="UP000290289">
    <property type="component" value="Chromosome 10"/>
</dbReference>
<reference evidence="1 2" key="1">
    <citation type="submission" date="2018-10" db="EMBL/GenBank/DDBJ databases">
        <title>A high-quality apple genome assembly.</title>
        <authorList>
            <person name="Hu J."/>
        </authorList>
    </citation>
    <scope>NUCLEOTIDE SEQUENCE [LARGE SCALE GENOMIC DNA]</scope>
    <source>
        <strain evidence="2">cv. HFTH1</strain>
        <tissue evidence="1">Young leaf</tissue>
    </source>
</reference>
<gene>
    <name evidence="1" type="ORF">DVH24_017193</name>
</gene>
<keyword evidence="2" id="KW-1185">Reference proteome</keyword>